<dbReference type="RefSeq" id="XP_001024039.2">
    <property type="nucleotide sequence ID" value="XM_001024039.3"/>
</dbReference>
<evidence type="ECO:0000256" key="1">
    <source>
        <dbReference type="SAM" id="MobiDB-lite"/>
    </source>
</evidence>
<evidence type="ECO:0000313" key="3">
    <source>
        <dbReference type="Proteomes" id="UP000009168"/>
    </source>
</evidence>
<feature type="compositionally biased region" description="Polar residues" evidence="1">
    <location>
        <begin position="142"/>
        <end position="152"/>
    </location>
</feature>
<gene>
    <name evidence="2" type="ORF">TTHERM_00657390</name>
</gene>
<reference evidence="3" key="1">
    <citation type="journal article" date="2006" name="PLoS Biol.">
        <title>Macronuclear genome sequence of the ciliate Tetrahymena thermophila, a model eukaryote.</title>
        <authorList>
            <person name="Eisen J.A."/>
            <person name="Coyne R.S."/>
            <person name="Wu M."/>
            <person name="Wu D."/>
            <person name="Thiagarajan M."/>
            <person name="Wortman J.R."/>
            <person name="Badger J.H."/>
            <person name="Ren Q."/>
            <person name="Amedeo P."/>
            <person name="Jones K.M."/>
            <person name="Tallon L.J."/>
            <person name="Delcher A.L."/>
            <person name="Salzberg S.L."/>
            <person name="Silva J.C."/>
            <person name="Haas B.J."/>
            <person name="Majoros W.H."/>
            <person name="Farzad M."/>
            <person name="Carlton J.M."/>
            <person name="Smith R.K. Jr."/>
            <person name="Garg J."/>
            <person name="Pearlman R.E."/>
            <person name="Karrer K.M."/>
            <person name="Sun L."/>
            <person name="Manning G."/>
            <person name="Elde N.C."/>
            <person name="Turkewitz A.P."/>
            <person name="Asai D.J."/>
            <person name="Wilkes D.E."/>
            <person name="Wang Y."/>
            <person name="Cai H."/>
            <person name="Collins K."/>
            <person name="Stewart B.A."/>
            <person name="Lee S.R."/>
            <person name="Wilamowska K."/>
            <person name="Weinberg Z."/>
            <person name="Ruzzo W.L."/>
            <person name="Wloga D."/>
            <person name="Gaertig J."/>
            <person name="Frankel J."/>
            <person name="Tsao C.-C."/>
            <person name="Gorovsky M.A."/>
            <person name="Keeling P.J."/>
            <person name="Waller R.F."/>
            <person name="Patron N.J."/>
            <person name="Cherry J.M."/>
            <person name="Stover N.A."/>
            <person name="Krieger C.J."/>
            <person name="del Toro C."/>
            <person name="Ryder H.F."/>
            <person name="Williamson S.C."/>
            <person name="Barbeau R.A."/>
            <person name="Hamilton E.P."/>
            <person name="Orias E."/>
        </authorList>
    </citation>
    <scope>NUCLEOTIDE SEQUENCE [LARGE SCALE GENOMIC DNA]</scope>
    <source>
        <strain evidence="3">SB210</strain>
    </source>
</reference>
<feature type="compositionally biased region" description="Low complexity" evidence="1">
    <location>
        <begin position="507"/>
        <end position="518"/>
    </location>
</feature>
<accession>I7MA64</accession>
<dbReference type="KEGG" id="tet:TTHERM_00657390"/>
<feature type="compositionally biased region" description="Basic and acidic residues" evidence="1">
    <location>
        <begin position="257"/>
        <end position="277"/>
    </location>
</feature>
<dbReference type="STRING" id="312017.I7MA64"/>
<evidence type="ECO:0000313" key="2">
    <source>
        <dbReference type="EMBL" id="EAS03794.2"/>
    </source>
</evidence>
<sequence>MSLTNTSINQLREEKFLIIIVNLYIKSQTKYPKGNTLKLQQKQLKGIRLRTKSQVLHYTLEIIIFFEEIQYRQPTISNNTKINKNIDNYSNTFTKKEIHTYIYKQLMIEENLISNFEISKEDDFGMANNNSQQNTREKRISKMNTHEPTTNYSQMKRDTLAALNLGDDDNNNKISNSNVDTINHKYRKTLTSGSLESNIYIKGNLVFANAAGGSNASTPRRYVSGEQDYQKVACPSPLKPVYSKEALAKLQGKKLTELRENEHLEESTDEKIHDNQSHSESGSQNSNRAIDSPQQSAQANLPVLQYEQNSSNQVEVSQNESFLHVNRSNIKSRFSKNRVSVSAFKKENSFSNPDQDNNSEHDNQNSPQSLEYIQPGTQVVLIQSHQQLPVLQEKMLKKNSQQELTGNEVDKVKFLTPAQRRKSQLNKMEVKQFQTLAEKKKGELTAQEPQSPLSAKEKFKIIGTVARTLTRLQTNQVSRIESTEQLEAEIHSLKKKVSQNKESEIENQNNNPAKNNDVNNAFNMVRMVEMICEFSERGHPEDIKNIIDILQKDPKRYLRSPDDPQHLLNKFNSKSQNASYLACKNGNLNIVQFLVKQESNFNMKSKIGGEIEDYPLQVAVRWNHKEVVDFLLNQRVIKISQQQIEAAYREAKQNKEIRRILSLHLKKKPFFLCC</sequence>
<dbReference type="SUPFAM" id="SSF48403">
    <property type="entry name" value="Ankyrin repeat"/>
    <property type="match status" value="1"/>
</dbReference>
<dbReference type="eggNOG" id="ENOG502SSR0">
    <property type="taxonomic scope" value="Eukaryota"/>
</dbReference>
<dbReference type="SMART" id="SM00248">
    <property type="entry name" value="ANK"/>
    <property type="match status" value="2"/>
</dbReference>
<feature type="region of interest" description="Disordered" evidence="1">
    <location>
        <begin position="494"/>
        <end position="518"/>
    </location>
</feature>
<dbReference type="Pfam" id="PF12796">
    <property type="entry name" value="Ank_2"/>
    <property type="match status" value="1"/>
</dbReference>
<dbReference type="Gene3D" id="1.25.40.20">
    <property type="entry name" value="Ankyrin repeat-containing domain"/>
    <property type="match status" value="1"/>
</dbReference>
<name>I7MA64_TETTS</name>
<dbReference type="InterPro" id="IPR036770">
    <property type="entry name" value="Ankyrin_rpt-contain_sf"/>
</dbReference>
<dbReference type="OrthoDB" id="297539at2759"/>
<keyword evidence="3" id="KW-1185">Reference proteome</keyword>
<dbReference type="InterPro" id="IPR002110">
    <property type="entry name" value="Ankyrin_rpt"/>
</dbReference>
<dbReference type="AlphaFoldDB" id="I7MA64"/>
<feature type="region of interest" description="Disordered" evidence="1">
    <location>
        <begin position="347"/>
        <end position="369"/>
    </location>
</feature>
<feature type="compositionally biased region" description="Polar residues" evidence="1">
    <location>
        <begin position="278"/>
        <end position="295"/>
    </location>
</feature>
<feature type="region of interest" description="Disordered" evidence="1">
    <location>
        <begin position="124"/>
        <end position="152"/>
    </location>
</feature>
<dbReference type="Proteomes" id="UP000009168">
    <property type="component" value="Unassembled WGS sequence"/>
</dbReference>
<protein>
    <submittedName>
        <fullName evidence="2">Ankyrin repeat protein</fullName>
    </submittedName>
</protein>
<proteinExistence type="predicted"/>
<dbReference type="InParanoid" id="I7MA64"/>
<dbReference type="GeneID" id="7827674"/>
<organism evidence="2 3">
    <name type="scientific">Tetrahymena thermophila (strain SB210)</name>
    <dbReference type="NCBI Taxonomy" id="312017"/>
    <lineage>
        <taxon>Eukaryota</taxon>
        <taxon>Sar</taxon>
        <taxon>Alveolata</taxon>
        <taxon>Ciliophora</taxon>
        <taxon>Intramacronucleata</taxon>
        <taxon>Oligohymenophorea</taxon>
        <taxon>Hymenostomatida</taxon>
        <taxon>Tetrahymenina</taxon>
        <taxon>Tetrahymenidae</taxon>
        <taxon>Tetrahymena</taxon>
    </lineage>
</organism>
<dbReference type="EMBL" id="GG662471">
    <property type="protein sequence ID" value="EAS03794.2"/>
    <property type="molecule type" value="Genomic_DNA"/>
</dbReference>
<feature type="region of interest" description="Disordered" evidence="1">
    <location>
        <begin position="257"/>
        <end position="295"/>
    </location>
</feature>